<evidence type="ECO:0000256" key="1">
    <source>
        <dbReference type="SAM" id="MobiDB-lite"/>
    </source>
</evidence>
<dbReference type="Gene3D" id="2.60.120.200">
    <property type="match status" value="1"/>
</dbReference>
<dbReference type="Proteomes" id="UP001501637">
    <property type="component" value="Unassembled WGS sequence"/>
</dbReference>
<dbReference type="RefSeq" id="WP_344529287.1">
    <property type="nucleotide sequence ID" value="NZ_BAAAUG010000188.1"/>
</dbReference>
<comment type="caution">
    <text evidence="3">The sequence shown here is derived from an EMBL/GenBank/DDBJ whole genome shotgun (WGS) entry which is preliminary data.</text>
</comment>
<dbReference type="Pfam" id="PF07081">
    <property type="entry name" value="DUF1349"/>
    <property type="match status" value="1"/>
</dbReference>
<feature type="transmembrane region" description="Helical" evidence="2">
    <location>
        <begin position="347"/>
        <end position="377"/>
    </location>
</feature>
<proteinExistence type="predicted"/>
<protein>
    <recommendedName>
        <fullName evidence="5">ABC transporter permease</fullName>
    </recommendedName>
</protein>
<reference evidence="4" key="1">
    <citation type="journal article" date="2019" name="Int. J. Syst. Evol. Microbiol.">
        <title>The Global Catalogue of Microorganisms (GCM) 10K type strain sequencing project: providing services to taxonomists for standard genome sequencing and annotation.</title>
        <authorList>
            <consortium name="The Broad Institute Genomics Platform"/>
            <consortium name="The Broad Institute Genome Sequencing Center for Infectious Disease"/>
            <person name="Wu L."/>
            <person name="Ma J."/>
        </authorList>
    </citation>
    <scope>NUCLEOTIDE SEQUENCE [LARGE SCALE GENOMIC DNA]</scope>
    <source>
        <strain evidence="4">JCM 9092</strain>
    </source>
</reference>
<dbReference type="PANTHER" id="PTHR37305:SF1">
    <property type="entry name" value="MEMBRANE PROTEIN"/>
    <property type="match status" value="1"/>
</dbReference>
<keyword evidence="2" id="KW-1133">Transmembrane helix</keyword>
<sequence>MTTTTTPPRRPGTVVVGRDGFPQLLRAEWTKLRTVRRWGLTLLAAILVTVLISLFSASSSRVEIAGGGSPAPTGPGGQSIRDDFTFVHRTLPADGSITARVTGPTGVRPDRAPEWAKAGVLVKEDTESGSDYAALMVTPGHGVRFQSDFTRDVAGGAASADKPYWLRLTRTGATVTAYASDDGHGWKKIGTSELDKPTGAVPVGLFVASPDVQSMKREFGNVSLNDGPSRSTARFDKVTVKGAAGGADWQLTDVGQDGGRQDGGRQDGPNGSQGELDRSGGTFTLTGSGDIAPGTPMQPDLVATALNGSQLGLVLIAALGVLFITAEYRRGMIRTTFVASPRRGRVLVAKAVVVGAVAFAAGLVAAIASFLLSMPVLRDNGHKPPQFPEFALTDGPVLRAVLGTAALLALIAVLALALGALLRSTAAAITTVVVVIVLPLILVSVLPLGLSQWLQRLTPVAGFAIQETTPRYDQVAGLCLPEDGCYPQGAWTGFATLAAYAVVVLGIAVWRIRKRDA</sequence>
<feature type="transmembrane region" description="Helical" evidence="2">
    <location>
        <begin position="308"/>
        <end position="326"/>
    </location>
</feature>
<keyword evidence="2" id="KW-0472">Membrane</keyword>
<keyword evidence="2" id="KW-0812">Transmembrane</keyword>
<feature type="transmembrane region" description="Helical" evidence="2">
    <location>
        <begin position="490"/>
        <end position="510"/>
    </location>
</feature>
<dbReference type="EMBL" id="BAAAUG010000188">
    <property type="protein sequence ID" value="GAA3145735.1"/>
    <property type="molecule type" value="Genomic_DNA"/>
</dbReference>
<feature type="region of interest" description="Disordered" evidence="1">
    <location>
        <begin position="249"/>
        <end position="290"/>
    </location>
</feature>
<dbReference type="PANTHER" id="PTHR37305">
    <property type="entry name" value="INTEGRAL MEMBRANE PROTEIN-RELATED"/>
    <property type="match status" value="1"/>
</dbReference>
<keyword evidence="4" id="KW-1185">Reference proteome</keyword>
<accession>A0ABP6NEN9</accession>
<evidence type="ECO:0000313" key="3">
    <source>
        <dbReference type="EMBL" id="GAA3145735.1"/>
    </source>
</evidence>
<feature type="transmembrane region" description="Helical" evidence="2">
    <location>
        <begin position="38"/>
        <end position="57"/>
    </location>
</feature>
<evidence type="ECO:0000256" key="2">
    <source>
        <dbReference type="SAM" id="Phobius"/>
    </source>
</evidence>
<gene>
    <name evidence="3" type="ORF">GCM10010449_76140</name>
</gene>
<organism evidence="3 4">
    <name type="scientific">Streptomyces rectiviolaceus</name>
    <dbReference type="NCBI Taxonomy" id="332591"/>
    <lineage>
        <taxon>Bacteria</taxon>
        <taxon>Bacillati</taxon>
        <taxon>Actinomycetota</taxon>
        <taxon>Actinomycetes</taxon>
        <taxon>Kitasatosporales</taxon>
        <taxon>Streptomycetaceae</taxon>
        <taxon>Streptomyces</taxon>
    </lineage>
</organism>
<feature type="transmembrane region" description="Helical" evidence="2">
    <location>
        <begin position="429"/>
        <end position="450"/>
    </location>
</feature>
<evidence type="ECO:0000313" key="4">
    <source>
        <dbReference type="Proteomes" id="UP001501637"/>
    </source>
</evidence>
<evidence type="ECO:0008006" key="5">
    <source>
        <dbReference type="Google" id="ProtNLM"/>
    </source>
</evidence>
<dbReference type="InterPro" id="IPR009784">
    <property type="entry name" value="DUF1349"/>
</dbReference>
<feature type="transmembrane region" description="Helical" evidence="2">
    <location>
        <begin position="397"/>
        <end position="422"/>
    </location>
</feature>
<name>A0ABP6NEN9_9ACTN</name>